<reference evidence="2" key="1">
    <citation type="submission" date="2023-01" db="EMBL/GenBank/DDBJ databases">
        <title>Genome assembly of the deep-sea coral Lophelia pertusa.</title>
        <authorList>
            <person name="Herrera S."/>
            <person name="Cordes E."/>
        </authorList>
    </citation>
    <scope>NUCLEOTIDE SEQUENCE</scope>
    <source>
        <strain evidence="2">USNM1676648</strain>
        <tissue evidence="2">Polyp</tissue>
    </source>
</reference>
<proteinExistence type="predicted"/>
<accession>A0A9W9Z7G6</accession>
<name>A0A9W9Z7G6_9CNID</name>
<keyword evidence="3" id="KW-1185">Reference proteome</keyword>
<evidence type="ECO:0000256" key="1">
    <source>
        <dbReference type="SAM" id="MobiDB-lite"/>
    </source>
</evidence>
<evidence type="ECO:0000313" key="2">
    <source>
        <dbReference type="EMBL" id="KAJ7375323.1"/>
    </source>
</evidence>
<feature type="region of interest" description="Disordered" evidence="1">
    <location>
        <begin position="1"/>
        <end position="20"/>
    </location>
</feature>
<dbReference type="AlphaFoldDB" id="A0A9W9Z7G6"/>
<protein>
    <submittedName>
        <fullName evidence="2">Uncharacterized protein</fullName>
    </submittedName>
</protein>
<comment type="caution">
    <text evidence="2">The sequence shown here is derived from an EMBL/GenBank/DDBJ whole genome shotgun (WGS) entry which is preliminary data.</text>
</comment>
<evidence type="ECO:0000313" key="3">
    <source>
        <dbReference type="Proteomes" id="UP001163046"/>
    </source>
</evidence>
<organism evidence="2 3">
    <name type="scientific">Desmophyllum pertusum</name>
    <dbReference type="NCBI Taxonomy" id="174260"/>
    <lineage>
        <taxon>Eukaryota</taxon>
        <taxon>Metazoa</taxon>
        <taxon>Cnidaria</taxon>
        <taxon>Anthozoa</taxon>
        <taxon>Hexacorallia</taxon>
        <taxon>Scleractinia</taxon>
        <taxon>Caryophylliina</taxon>
        <taxon>Caryophylliidae</taxon>
        <taxon>Desmophyllum</taxon>
    </lineage>
</organism>
<sequence>MSSPCNSSSSSSGSEGEESLNEPIEFSGFVPYDEDLEPLATAEEAAEHEAKNGRRRRNRTGSGCFYMVRQVNCLTFMISNLLAFDRGLMGKFGDPHQCITLHPGFQDVCLNRHVLEIAALGLKTKAGKSYRTMFPSRTKNGSRVSEVSGIPAIHQTALGVYWQVNIVPITRLGSIFPDENGHYHGFEDDNQ</sequence>
<dbReference type="EMBL" id="MU826826">
    <property type="protein sequence ID" value="KAJ7375323.1"/>
    <property type="molecule type" value="Genomic_DNA"/>
</dbReference>
<gene>
    <name evidence="2" type="ORF">OS493_002074</name>
</gene>
<dbReference type="Proteomes" id="UP001163046">
    <property type="component" value="Unassembled WGS sequence"/>
</dbReference>